<keyword evidence="4" id="KW-1133">Transmembrane helix</keyword>
<dbReference type="OrthoDB" id="9807026at2"/>
<feature type="compositionally biased region" description="Low complexity" evidence="3">
    <location>
        <begin position="312"/>
        <end position="329"/>
    </location>
</feature>
<dbReference type="STRING" id="99656.SAMN05421659_102301"/>
<evidence type="ECO:0000256" key="1">
    <source>
        <dbReference type="ARBA" id="ARBA00004370"/>
    </source>
</evidence>
<dbReference type="PANTHER" id="PTHR30046:SF0">
    <property type="entry name" value="FLAGELLAR M-RING PROTEIN"/>
    <property type="match status" value="1"/>
</dbReference>
<dbReference type="RefSeq" id="WP_092450765.1">
    <property type="nucleotide sequence ID" value="NZ_FOJI01000002.1"/>
</dbReference>
<proteinExistence type="predicted"/>
<dbReference type="InterPro" id="IPR043427">
    <property type="entry name" value="YscJ/FliF"/>
</dbReference>
<dbReference type="GO" id="GO:0016020">
    <property type="term" value="C:membrane"/>
    <property type="evidence" value="ECO:0007669"/>
    <property type="project" value="UniProtKB-SubCell"/>
</dbReference>
<feature type="domain" description="Flagellar M-ring N-terminal" evidence="5">
    <location>
        <begin position="45"/>
        <end position="218"/>
    </location>
</feature>
<organism evidence="6 7">
    <name type="scientific">[Clostridium] fimetarium</name>
    <dbReference type="NCBI Taxonomy" id="99656"/>
    <lineage>
        <taxon>Bacteria</taxon>
        <taxon>Bacillati</taxon>
        <taxon>Bacillota</taxon>
        <taxon>Clostridia</taxon>
        <taxon>Lachnospirales</taxon>
        <taxon>Lachnospiraceae</taxon>
    </lineage>
</organism>
<keyword evidence="6" id="KW-0282">Flagellum</keyword>
<evidence type="ECO:0000313" key="6">
    <source>
        <dbReference type="EMBL" id="SEV94640.1"/>
    </source>
</evidence>
<keyword evidence="2 4" id="KW-0472">Membrane</keyword>
<dbReference type="PANTHER" id="PTHR30046">
    <property type="entry name" value="FLAGELLAR M-RING PROTEIN"/>
    <property type="match status" value="1"/>
</dbReference>
<gene>
    <name evidence="6" type="ORF">SAMN05421659_102301</name>
</gene>
<keyword evidence="7" id="KW-1185">Reference proteome</keyword>
<dbReference type="Pfam" id="PF01514">
    <property type="entry name" value="YscJ_FliF"/>
    <property type="match status" value="1"/>
</dbReference>
<sequence>MDRLKQIPKHLLDVWNKYTRKQKGIIISVVAIVIVALIILAVVIQRPNMQVVTTCSSYTEMGEVTKLLTDNGYAYTTDDATMSVSVDKANVTKAKMVLAAGNIQSDGYTLDDAMKNDFSTTEADKLKKWQSYLESKFAKDLATMDGIKSATVTVVLPEKIDTFYGTTSEASVSAVLTLEGNSVNDDKANTIAQFLATSVGNKNTDKITIISTAGTTLFSGADSSDSGGGGTTSLNTKVKYKAQIESTIKTSLKQNLLATHLYDDAQITMNLSLNWDAINEIATKYTAQEGREEGLFSTSSVEKSTGGGGTASGVAGTSSNSSDTSYTVSNGNGSTSEYTVSKYAYLPDVIVTTTNKQPGAVIYADSSMTISLVKNVIYDETEATTLGYLNGSTWDQFKAANAASKPITVDPNWLTAISTGTGIATGKITVLAYEVPYFVDAPESTTAKTVTFWLQIVLAIVILGILAFVIIRSAKPLTVEEKEPELSVEEMLATTKENQPSIDNIGLQDKSETRKAIEKFVDENPEAVALLLRNWLNDGWE</sequence>
<evidence type="ECO:0000256" key="2">
    <source>
        <dbReference type="ARBA" id="ARBA00023136"/>
    </source>
</evidence>
<reference evidence="6 7" key="1">
    <citation type="submission" date="2016-10" db="EMBL/GenBank/DDBJ databases">
        <authorList>
            <person name="de Groot N.N."/>
        </authorList>
    </citation>
    <scope>NUCLEOTIDE SEQUENCE [LARGE SCALE GENOMIC DNA]</scope>
    <source>
        <strain evidence="6 7">DSM 9179</strain>
    </source>
</reference>
<evidence type="ECO:0000256" key="4">
    <source>
        <dbReference type="SAM" id="Phobius"/>
    </source>
</evidence>
<dbReference type="Gene3D" id="3.30.300.30">
    <property type="match status" value="1"/>
</dbReference>
<keyword evidence="4" id="KW-0812">Transmembrane</keyword>
<keyword evidence="6" id="KW-0966">Cell projection</keyword>
<dbReference type="InterPro" id="IPR045851">
    <property type="entry name" value="AMP-bd_C_sf"/>
</dbReference>
<feature type="region of interest" description="Disordered" evidence="3">
    <location>
        <begin position="293"/>
        <end position="331"/>
    </location>
</feature>
<accession>A0A1I0N0N0</accession>
<name>A0A1I0N0N0_9FIRM</name>
<evidence type="ECO:0000256" key="3">
    <source>
        <dbReference type="SAM" id="MobiDB-lite"/>
    </source>
</evidence>
<protein>
    <submittedName>
        <fullName evidence="6">Flagellar M-ring protein FliF</fullName>
    </submittedName>
</protein>
<evidence type="ECO:0000259" key="5">
    <source>
        <dbReference type="Pfam" id="PF01514"/>
    </source>
</evidence>
<dbReference type="EMBL" id="FOJI01000002">
    <property type="protein sequence ID" value="SEV94640.1"/>
    <property type="molecule type" value="Genomic_DNA"/>
</dbReference>
<dbReference type="AlphaFoldDB" id="A0A1I0N0N0"/>
<feature type="transmembrane region" description="Helical" evidence="4">
    <location>
        <begin position="452"/>
        <end position="471"/>
    </location>
</feature>
<dbReference type="Proteomes" id="UP000199701">
    <property type="component" value="Unassembled WGS sequence"/>
</dbReference>
<comment type="subcellular location">
    <subcellularLocation>
        <location evidence="1">Membrane</location>
    </subcellularLocation>
</comment>
<keyword evidence="6" id="KW-0969">Cilium</keyword>
<evidence type="ECO:0000313" key="7">
    <source>
        <dbReference type="Proteomes" id="UP000199701"/>
    </source>
</evidence>
<dbReference type="InterPro" id="IPR006182">
    <property type="entry name" value="FliF_N_dom"/>
</dbReference>
<feature type="transmembrane region" description="Helical" evidence="4">
    <location>
        <begin position="25"/>
        <end position="44"/>
    </location>
</feature>